<reference evidence="3" key="1">
    <citation type="journal article" date="2019" name="Int. J. Syst. Evol. Microbiol.">
        <title>The Global Catalogue of Microorganisms (GCM) 10K type strain sequencing project: providing services to taxonomists for standard genome sequencing and annotation.</title>
        <authorList>
            <consortium name="The Broad Institute Genomics Platform"/>
            <consortium name="The Broad Institute Genome Sequencing Center for Infectious Disease"/>
            <person name="Wu L."/>
            <person name="Ma J."/>
        </authorList>
    </citation>
    <scope>NUCLEOTIDE SEQUENCE [LARGE SCALE GENOMIC DNA]</scope>
    <source>
        <strain evidence="3">CECT 7706</strain>
    </source>
</reference>
<evidence type="ECO:0000313" key="3">
    <source>
        <dbReference type="Proteomes" id="UP001236663"/>
    </source>
</evidence>
<organism evidence="2 3">
    <name type="scientific">Cyclobacterium jeungdonense</name>
    <dbReference type="NCBI Taxonomy" id="708087"/>
    <lineage>
        <taxon>Bacteria</taxon>
        <taxon>Pseudomonadati</taxon>
        <taxon>Bacteroidota</taxon>
        <taxon>Cytophagia</taxon>
        <taxon>Cytophagales</taxon>
        <taxon>Cyclobacteriaceae</taxon>
        <taxon>Cyclobacterium</taxon>
    </lineage>
</organism>
<evidence type="ECO:0000256" key="1">
    <source>
        <dbReference type="SAM" id="SignalP"/>
    </source>
</evidence>
<keyword evidence="1" id="KW-0732">Signal</keyword>
<keyword evidence="3" id="KW-1185">Reference proteome</keyword>
<sequence>MKHKVCLFLLLLLQSGIGIAQIKNVYEGDYSFQEKEGTATFEFLENSGEMVMDGFFRFDFLEKDSTDQTILHKFQVTGEYVRNERNGTWIFDRETHRISLEDVVDFEIISSLKSENIHVKAMYTEGVKTGTWTFKQNDYIDGELKPKAEATGIVFSNDKIVKDFDYRNFEGDFTQLIRGEINSEGYMDGEWSLVYLKDSILVSEVRNYENGFLLGVKQRNLETGAAIKEVIFYKTIEKLRNLEAGSQNSFKIASADFGLIYNDGFQSESPQLQIQKPGNRFIDDFISKLMQYDAKNPETTTSGNYPILTKRFEYELYDELDGLLSSLEEKYTLFKDTVETYSEMNALELNKDKSDSLAFTHAYFRSRTKKLEQMKELIELIRTGDIRYVDLNNYTRTGVPFLSPLDLIAYSHRGKQTRKILNHEVGYGNARSFLERVESNLEEEIKLSTDLARYANRELQSIEVNSRLVGIEEEITEKKSLVEAMYESHESASESERQFFENFTGRTFERLFEMRLSDYAETEEPSMKIEKGIQLLDFLNEMETLYPELAAIYPKNEEIDEIYKEETFDPFTYTRYNARAKPRLFEAGMENLFPHYLTEMIREEDYTQIKEHLDKIALLQEKLMALRDTPTKSLERRLGKTKNPEKIASLLDLP</sequence>
<feature type="chain" id="PRO_5046705656" evidence="1">
    <location>
        <begin position="21"/>
        <end position="654"/>
    </location>
</feature>
<dbReference type="EMBL" id="JAUFQS010000047">
    <property type="protein sequence ID" value="MDN3690430.1"/>
    <property type="molecule type" value="Genomic_DNA"/>
</dbReference>
<accession>A0ABT8CC89</accession>
<comment type="caution">
    <text evidence="2">The sequence shown here is derived from an EMBL/GenBank/DDBJ whole genome shotgun (WGS) entry which is preliminary data.</text>
</comment>
<protein>
    <submittedName>
        <fullName evidence="2">Uncharacterized protein</fullName>
    </submittedName>
</protein>
<dbReference type="RefSeq" id="WP_163383084.1">
    <property type="nucleotide sequence ID" value="NZ_JAUFQS010000047.1"/>
</dbReference>
<gene>
    <name evidence="2" type="ORF">QWZ15_21600</name>
</gene>
<proteinExistence type="predicted"/>
<name>A0ABT8CC89_9BACT</name>
<dbReference type="Proteomes" id="UP001236663">
    <property type="component" value="Unassembled WGS sequence"/>
</dbReference>
<evidence type="ECO:0000313" key="2">
    <source>
        <dbReference type="EMBL" id="MDN3690430.1"/>
    </source>
</evidence>
<feature type="signal peptide" evidence="1">
    <location>
        <begin position="1"/>
        <end position="20"/>
    </location>
</feature>